<keyword evidence="2" id="KW-1185">Reference proteome</keyword>
<dbReference type="EMBL" id="CAJVQC010068612">
    <property type="protein sequence ID" value="CAG8808237.1"/>
    <property type="molecule type" value="Genomic_DNA"/>
</dbReference>
<organism evidence="1 2">
    <name type="scientific">Racocetra persica</name>
    <dbReference type="NCBI Taxonomy" id="160502"/>
    <lineage>
        <taxon>Eukaryota</taxon>
        <taxon>Fungi</taxon>
        <taxon>Fungi incertae sedis</taxon>
        <taxon>Mucoromycota</taxon>
        <taxon>Glomeromycotina</taxon>
        <taxon>Glomeromycetes</taxon>
        <taxon>Diversisporales</taxon>
        <taxon>Gigasporaceae</taxon>
        <taxon>Racocetra</taxon>
    </lineage>
</organism>
<proteinExistence type="predicted"/>
<evidence type="ECO:0000313" key="1">
    <source>
        <dbReference type="EMBL" id="CAG8808237.1"/>
    </source>
</evidence>
<gene>
    <name evidence="1" type="ORF">RPERSI_LOCUS22573</name>
</gene>
<feature type="non-terminal residue" evidence="1">
    <location>
        <position position="46"/>
    </location>
</feature>
<dbReference type="Proteomes" id="UP000789920">
    <property type="component" value="Unassembled WGS sequence"/>
</dbReference>
<accession>A0ACA9RTF2</accession>
<sequence length="46" mass="5099">MDRPTTSISQELSVTQDISVSKNTNPIPNSINIETNTKAYIDAVYQ</sequence>
<comment type="caution">
    <text evidence="1">The sequence shown here is derived from an EMBL/GenBank/DDBJ whole genome shotgun (WGS) entry which is preliminary data.</text>
</comment>
<protein>
    <submittedName>
        <fullName evidence="1">673_t:CDS:1</fullName>
    </submittedName>
</protein>
<reference evidence="1" key="1">
    <citation type="submission" date="2021-06" db="EMBL/GenBank/DDBJ databases">
        <authorList>
            <person name="Kallberg Y."/>
            <person name="Tangrot J."/>
            <person name="Rosling A."/>
        </authorList>
    </citation>
    <scope>NUCLEOTIDE SEQUENCE</scope>
    <source>
        <strain evidence="1">MA461A</strain>
    </source>
</reference>
<name>A0ACA9RTF2_9GLOM</name>
<evidence type="ECO:0000313" key="2">
    <source>
        <dbReference type="Proteomes" id="UP000789920"/>
    </source>
</evidence>